<dbReference type="Proteomes" id="UP000271162">
    <property type="component" value="Unassembled WGS sequence"/>
</dbReference>
<dbReference type="EMBL" id="UYSL01028866">
    <property type="protein sequence ID" value="VDL87731.1"/>
    <property type="molecule type" value="Genomic_DNA"/>
</dbReference>
<proteinExistence type="predicted"/>
<dbReference type="AlphaFoldDB" id="A0A0N4YZP9"/>
<name>A0A0N4YZP9_NIPBR</name>
<keyword evidence="2" id="KW-1185">Reference proteome</keyword>
<protein>
    <submittedName>
        <fullName evidence="3">Nesprin-1-like</fullName>
    </submittedName>
</protein>
<organism evidence="3">
    <name type="scientific">Nippostrongylus brasiliensis</name>
    <name type="common">Rat hookworm</name>
    <dbReference type="NCBI Taxonomy" id="27835"/>
    <lineage>
        <taxon>Eukaryota</taxon>
        <taxon>Metazoa</taxon>
        <taxon>Ecdysozoa</taxon>
        <taxon>Nematoda</taxon>
        <taxon>Chromadorea</taxon>
        <taxon>Rhabditida</taxon>
        <taxon>Rhabditina</taxon>
        <taxon>Rhabditomorpha</taxon>
        <taxon>Strongyloidea</taxon>
        <taxon>Heligmosomidae</taxon>
        <taxon>Nippostrongylus</taxon>
    </lineage>
</organism>
<reference evidence="3" key="1">
    <citation type="submission" date="2017-02" db="UniProtKB">
        <authorList>
            <consortium name="WormBaseParasite"/>
        </authorList>
    </citation>
    <scope>IDENTIFICATION</scope>
</reference>
<reference evidence="1 2" key="2">
    <citation type="submission" date="2018-11" db="EMBL/GenBank/DDBJ databases">
        <authorList>
            <consortium name="Pathogen Informatics"/>
        </authorList>
    </citation>
    <scope>NUCLEOTIDE SEQUENCE [LARGE SCALE GENOMIC DNA]</scope>
</reference>
<accession>A0A0N4YZP9</accession>
<sequence>MILPSVKLKLLRIVLPSQDDPGSNAESNVEQQLSLVSKWLQSAKEENRNAMEALNKTECPQDVKTRLGLAKNELGQVDTASVQSAWLDLRRALRRETSALQSMLKKIQDHWGWAV</sequence>
<evidence type="ECO:0000313" key="3">
    <source>
        <dbReference type="WBParaSite" id="NBR_0002272101-mRNA-1"/>
    </source>
</evidence>
<gene>
    <name evidence="1" type="ORF">NBR_LOCUS22722</name>
</gene>
<evidence type="ECO:0000313" key="2">
    <source>
        <dbReference type="Proteomes" id="UP000271162"/>
    </source>
</evidence>
<evidence type="ECO:0000313" key="1">
    <source>
        <dbReference type="EMBL" id="VDL87731.1"/>
    </source>
</evidence>
<dbReference type="WBParaSite" id="NBR_0002272101-mRNA-1">
    <property type="protein sequence ID" value="NBR_0002272101-mRNA-1"/>
    <property type="gene ID" value="NBR_0002272101"/>
</dbReference>